<keyword evidence="10" id="KW-0393">Immunoglobulin domain</keyword>
<dbReference type="GO" id="GO:0005886">
    <property type="term" value="C:plasma membrane"/>
    <property type="evidence" value="ECO:0007669"/>
    <property type="project" value="UniProtKB-SubCell"/>
</dbReference>
<evidence type="ECO:0000256" key="9">
    <source>
        <dbReference type="ARBA" id="ARBA00023180"/>
    </source>
</evidence>
<organism evidence="15 16">
    <name type="scientific">Pelodiscus sinensis</name>
    <name type="common">Chinese softshell turtle</name>
    <name type="synonym">Trionyx sinensis</name>
    <dbReference type="NCBI Taxonomy" id="13735"/>
    <lineage>
        <taxon>Eukaryota</taxon>
        <taxon>Metazoa</taxon>
        <taxon>Chordata</taxon>
        <taxon>Craniata</taxon>
        <taxon>Vertebrata</taxon>
        <taxon>Euteleostomi</taxon>
        <taxon>Archelosauria</taxon>
        <taxon>Testudinata</taxon>
        <taxon>Testudines</taxon>
        <taxon>Cryptodira</taxon>
        <taxon>Trionychia</taxon>
        <taxon>Trionychidae</taxon>
        <taxon>Pelodiscus</taxon>
    </lineage>
</organism>
<dbReference type="OMA" id="QDKEDCF"/>
<comment type="subcellular location">
    <subcellularLocation>
        <location evidence="1">Cell membrane</location>
        <topology evidence="1">Single-pass type I membrane protein</topology>
    </subcellularLocation>
</comment>
<keyword evidence="3" id="KW-1003">Cell membrane</keyword>
<proteinExistence type="predicted"/>
<dbReference type="GO" id="GO:0098609">
    <property type="term" value="P:cell-cell adhesion"/>
    <property type="evidence" value="ECO:0007669"/>
    <property type="project" value="TreeGrafter"/>
</dbReference>
<accession>K7FA66</accession>
<dbReference type="Gene3D" id="2.60.40.10">
    <property type="entry name" value="Immunoglobulins"/>
    <property type="match status" value="1"/>
</dbReference>
<evidence type="ECO:0000256" key="2">
    <source>
        <dbReference type="ARBA" id="ARBA00019739"/>
    </source>
</evidence>
<reference evidence="15" key="4">
    <citation type="submission" date="2025-09" db="UniProtKB">
        <authorList>
            <consortium name="Ensembl"/>
        </authorList>
    </citation>
    <scope>IDENTIFICATION</scope>
</reference>
<dbReference type="Pfam" id="PF15910">
    <property type="entry name" value="V-set_2"/>
    <property type="match status" value="1"/>
</dbReference>
<dbReference type="Ensembl" id="ENSPSIT00000004954.1">
    <property type="protein sequence ID" value="ENSPSIP00000004926.1"/>
    <property type="gene ID" value="ENSPSIG00000004603.1"/>
</dbReference>
<evidence type="ECO:0000256" key="11">
    <source>
        <dbReference type="ARBA" id="ARBA00049688"/>
    </source>
</evidence>
<keyword evidence="9" id="KW-0325">Glycoprotein</keyword>
<feature type="signal peptide" evidence="13">
    <location>
        <begin position="1"/>
        <end position="21"/>
    </location>
</feature>
<keyword evidence="6 12" id="KW-1133">Transmembrane helix</keyword>
<evidence type="ECO:0000256" key="10">
    <source>
        <dbReference type="ARBA" id="ARBA00023319"/>
    </source>
</evidence>
<name>K7FA66_PELSI</name>
<keyword evidence="7 12" id="KW-0472">Membrane</keyword>
<dbReference type="EMBL" id="AGCU01026923">
    <property type="status" value="NOT_ANNOTATED_CDS"/>
    <property type="molecule type" value="Genomic_DNA"/>
</dbReference>
<evidence type="ECO:0000259" key="14">
    <source>
        <dbReference type="Pfam" id="PF15910"/>
    </source>
</evidence>
<reference evidence="16" key="1">
    <citation type="submission" date="2011-10" db="EMBL/GenBank/DDBJ databases">
        <authorList>
            <consortium name="Soft-shell Turtle Genome Consortium"/>
        </authorList>
    </citation>
    <scope>NUCLEOTIDE SEQUENCE [LARGE SCALE GENOMIC DNA]</scope>
    <source>
        <strain evidence="16">Daiwa-1</strain>
    </source>
</reference>
<dbReference type="GO" id="GO:0002517">
    <property type="term" value="P:T cell tolerance induction"/>
    <property type="evidence" value="ECO:0007669"/>
    <property type="project" value="TreeGrafter"/>
</dbReference>
<dbReference type="InterPro" id="IPR039943">
    <property type="entry name" value="ICOS"/>
</dbReference>
<dbReference type="GeneTree" id="ENSGT00390000000801"/>
<dbReference type="InterPro" id="IPR013106">
    <property type="entry name" value="Ig_V-set"/>
</dbReference>
<protein>
    <recommendedName>
        <fullName evidence="2">Inducible T-cell costimulator</fullName>
    </recommendedName>
</protein>
<evidence type="ECO:0000256" key="7">
    <source>
        <dbReference type="ARBA" id="ARBA00023136"/>
    </source>
</evidence>
<evidence type="ECO:0000256" key="4">
    <source>
        <dbReference type="ARBA" id="ARBA00022692"/>
    </source>
</evidence>
<evidence type="ECO:0000256" key="8">
    <source>
        <dbReference type="ARBA" id="ARBA00023157"/>
    </source>
</evidence>
<dbReference type="HOGENOM" id="CLU_1212135_0_0_1"/>
<evidence type="ECO:0000256" key="3">
    <source>
        <dbReference type="ARBA" id="ARBA00022475"/>
    </source>
</evidence>
<evidence type="ECO:0000313" key="16">
    <source>
        <dbReference type="Proteomes" id="UP000007267"/>
    </source>
</evidence>
<dbReference type="GO" id="GO:0031295">
    <property type="term" value="P:T cell costimulation"/>
    <property type="evidence" value="ECO:0007669"/>
    <property type="project" value="InterPro"/>
</dbReference>
<evidence type="ECO:0000256" key="6">
    <source>
        <dbReference type="ARBA" id="ARBA00022989"/>
    </source>
</evidence>
<dbReference type="eggNOG" id="ENOG502S59F">
    <property type="taxonomic scope" value="Eukaryota"/>
</dbReference>
<evidence type="ECO:0000313" key="15">
    <source>
        <dbReference type="Ensembl" id="ENSPSIP00000004926.1"/>
    </source>
</evidence>
<feature type="transmembrane region" description="Helical" evidence="12">
    <location>
        <begin position="156"/>
        <end position="181"/>
    </location>
</feature>
<dbReference type="PANTHER" id="PTHR20904">
    <property type="entry name" value="INDUCIBLE T-CELL COSTIMULATOR ICOS"/>
    <property type="match status" value="1"/>
</dbReference>
<dbReference type="PANTHER" id="PTHR20904:SF0">
    <property type="entry name" value="INDUCIBLE T-CELL COSTIMULATOR"/>
    <property type="match status" value="1"/>
</dbReference>
<comment type="subunit">
    <text evidence="11">Homodimer; disulfide-linked. Interacts with ICOSLG. Interacts with PIK3R1. Interacts with TBK1; this interaction is critical for the maturation of T follicular regulatory cells.</text>
</comment>
<keyword evidence="8" id="KW-1015">Disulfide bond</keyword>
<dbReference type="AlphaFoldDB" id="K7FA66"/>
<keyword evidence="4 12" id="KW-0812">Transmembrane</keyword>
<dbReference type="Proteomes" id="UP000007267">
    <property type="component" value="Unassembled WGS sequence"/>
</dbReference>
<reference evidence="16" key="2">
    <citation type="journal article" date="2013" name="Nat. Genet.">
        <title>The draft genomes of soft-shell turtle and green sea turtle yield insights into the development and evolution of the turtle-specific body plan.</title>
        <authorList>
            <person name="Wang Z."/>
            <person name="Pascual-Anaya J."/>
            <person name="Zadissa A."/>
            <person name="Li W."/>
            <person name="Niimura Y."/>
            <person name="Huang Z."/>
            <person name="Li C."/>
            <person name="White S."/>
            <person name="Xiong Z."/>
            <person name="Fang D."/>
            <person name="Wang B."/>
            <person name="Ming Y."/>
            <person name="Chen Y."/>
            <person name="Zheng Y."/>
            <person name="Kuraku S."/>
            <person name="Pignatelli M."/>
            <person name="Herrero J."/>
            <person name="Beal K."/>
            <person name="Nozawa M."/>
            <person name="Li Q."/>
            <person name="Wang J."/>
            <person name="Zhang H."/>
            <person name="Yu L."/>
            <person name="Shigenobu S."/>
            <person name="Wang J."/>
            <person name="Liu J."/>
            <person name="Flicek P."/>
            <person name="Searle S."/>
            <person name="Wang J."/>
            <person name="Kuratani S."/>
            <person name="Yin Y."/>
            <person name="Aken B."/>
            <person name="Zhang G."/>
            <person name="Irie N."/>
        </authorList>
    </citation>
    <scope>NUCLEOTIDE SEQUENCE [LARGE SCALE GENOMIC DNA]</scope>
    <source>
        <strain evidence="16">Daiwa-1</strain>
    </source>
</reference>
<evidence type="ECO:0000256" key="12">
    <source>
        <dbReference type="SAM" id="Phobius"/>
    </source>
</evidence>
<dbReference type="STRING" id="13735.ENSPSIP00000004926"/>
<evidence type="ECO:0000256" key="13">
    <source>
        <dbReference type="SAM" id="SignalP"/>
    </source>
</evidence>
<reference evidence="15" key="3">
    <citation type="submission" date="2025-08" db="UniProtKB">
        <authorList>
            <consortium name="Ensembl"/>
        </authorList>
    </citation>
    <scope>IDENTIFICATION</scope>
</reference>
<feature type="domain" description="Immunoglobulin V-set" evidence="14">
    <location>
        <begin position="45"/>
        <end position="146"/>
    </location>
</feature>
<evidence type="ECO:0000256" key="5">
    <source>
        <dbReference type="ARBA" id="ARBA00022729"/>
    </source>
</evidence>
<keyword evidence="5 13" id="KW-0732">Signal</keyword>
<evidence type="ECO:0000256" key="1">
    <source>
        <dbReference type="ARBA" id="ARBA00004251"/>
    </source>
</evidence>
<sequence length="190" mass="21259">MKSGVLTFGLLCFQLEALCGANPCSSHQLCKNREHSPVSETQMKVEFHSGIFKFNFDYPKNITEFSMKLLKGQEMQKICELNIYNGTSVPETNNSSCQPVHSGNNMSFILKDLESKHTGVYICCLEILLPAPYIDCRVNEIYFYIRDAEPSLVSEVMSWTLIGITAFSIVSCICCIVACCLRKKVSDALA</sequence>
<keyword evidence="16" id="KW-1185">Reference proteome</keyword>
<feature type="chain" id="PRO_5003904881" description="Inducible T-cell costimulator" evidence="13">
    <location>
        <begin position="22"/>
        <end position="190"/>
    </location>
</feature>
<dbReference type="InterPro" id="IPR013783">
    <property type="entry name" value="Ig-like_fold"/>
</dbReference>